<dbReference type="AlphaFoldDB" id="A0A448YSC0"/>
<gene>
    <name evidence="2" type="ORF">BRENAR_LOCUS4540</name>
</gene>
<proteinExistence type="predicted"/>
<dbReference type="Proteomes" id="UP000290900">
    <property type="component" value="Unassembled WGS sequence"/>
</dbReference>
<reference evidence="2 3" key="1">
    <citation type="submission" date="2018-12" db="EMBL/GenBank/DDBJ databases">
        <authorList>
            <person name="Tiukova I."/>
            <person name="Dainat J."/>
        </authorList>
    </citation>
    <scope>NUCLEOTIDE SEQUENCE [LARGE SCALE GENOMIC DNA]</scope>
</reference>
<feature type="compositionally biased region" description="Acidic residues" evidence="1">
    <location>
        <begin position="271"/>
        <end position="284"/>
    </location>
</feature>
<accession>A0A448YSC0</accession>
<sequence>MPHPEAPHSASPLTEDDNFQLSQLNRAIKTQNFWKYHIMRLNPFEFYLTTNPDNRHKLTRHAPSYYVSLQIPESSKEMRHMKQAAKGFRLTFTQQQWRDSDETSYPSFTVEKLSDAQAGGYKVSCFCNEHEVSRRIENIPRKQEISPSSMVFDNIAVPTTYYGDEMSIDSGYKLGNRLKVCTLKQKKRNYFFKTKIDGVKLAKEGSAYFLDEELFRKDSWYSAVVAIFRPCKREITSKFAKKVATSSSNMTGISSLKVRSSTSSSRQSGGEDSDSDATGDDYDMEYTTYNDQSTSVKYYIARDGLHDRHPQDDSPNDYKLGWITIYDRDGYFESGTKGGGNWEVVLGMTFAVGFEGSVDRQLKE</sequence>
<dbReference type="InParanoid" id="A0A448YSC0"/>
<evidence type="ECO:0000256" key="1">
    <source>
        <dbReference type="SAM" id="MobiDB-lite"/>
    </source>
</evidence>
<name>A0A448YSC0_BRENA</name>
<dbReference type="EMBL" id="CAACVR010000056">
    <property type="protein sequence ID" value="VEU23811.1"/>
    <property type="molecule type" value="Genomic_DNA"/>
</dbReference>
<keyword evidence="3" id="KW-1185">Reference proteome</keyword>
<feature type="compositionally biased region" description="Low complexity" evidence="1">
    <location>
        <begin position="254"/>
        <end position="270"/>
    </location>
</feature>
<evidence type="ECO:0000313" key="2">
    <source>
        <dbReference type="EMBL" id="VEU23811.1"/>
    </source>
</evidence>
<dbReference type="OrthoDB" id="4087488at2759"/>
<organism evidence="2 3">
    <name type="scientific">Brettanomyces naardenensis</name>
    <name type="common">Yeast</name>
    <dbReference type="NCBI Taxonomy" id="13370"/>
    <lineage>
        <taxon>Eukaryota</taxon>
        <taxon>Fungi</taxon>
        <taxon>Dikarya</taxon>
        <taxon>Ascomycota</taxon>
        <taxon>Saccharomycotina</taxon>
        <taxon>Pichiomycetes</taxon>
        <taxon>Pichiales</taxon>
        <taxon>Pichiaceae</taxon>
        <taxon>Brettanomyces</taxon>
    </lineage>
</organism>
<dbReference type="STRING" id="13370.A0A448YSC0"/>
<feature type="region of interest" description="Disordered" evidence="1">
    <location>
        <begin position="254"/>
        <end position="284"/>
    </location>
</feature>
<evidence type="ECO:0000313" key="3">
    <source>
        <dbReference type="Proteomes" id="UP000290900"/>
    </source>
</evidence>
<protein>
    <submittedName>
        <fullName evidence="2">DEKNAAC104810</fullName>
    </submittedName>
</protein>